<protein>
    <recommendedName>
        <fullName evidence="4">Glycosyl transferase family 51 domain-containing protein</fullName>
    </recommendedName>
</protein>
<dbReference type="InterPro" id="IPR036950">
    <property type="entry name" value="PBP_transglycosylase"/>
</dbReference>
<keyword evidence="2" id="KW-0808">Transferase</keyword>
<dbReference type="GO" id="GO:0030288">
    <property type="term" value="C:outer membrane-bounded periplasmic space"/>
    <property type="evidence" value="ECO:0007669"/>
    <property type="project" value="TreeGrafter"/>
</dbReference>
<keyword evidence="3" id="KW-1133">Transmembrane helix</keyword>
<dbReference type="SUPFAM" id="SSF53955">
    <property type="entry name" value="Lysozyme-like"/>
    <property type="match status" value="1"/>
</dbReference>
<dbReference type="Pfam" id="PF00912">
    <property type="entry name" value="Transgly"/>
    <property type="match status" value="1"/>
</dbReference>
<dbReference type="GO" id="GO:0009252">
    <property type="term" value="P:peptidoglycan biosynthetic process"/>
    <property type="evidence" value="ECO:0007669"/>
    <property type="project" value="TreeGrafter"/>
</dbReference>
<dbReference type="AlphaFoldDB" id="A0A7V2T1Y2"/>
<evidence type="ECO:0000256" key="2">
    <source>
        <dbReference type="ARBA" id="ARBA00022679"/>
    </source>
</evidence>
<comment type="pathway">
    <text evidence="1">Cell wall biogenesis; peptidoglycan biosynthesis.</text>
</comment>
<evidence type="ECO:0000313" key="5">
    <source>
        <dbReference type="EMBL" id="HFC93629.1"/>
    </source>
</evidence>
<organism evidence="5">
    <name type="scientific">Leucothrix mucor</name>
    <dbReference type="NCBI Taxonomy" id="45248"/>
    <lineage>
        <taxon>Bacteria</taxon>
        <taxon>Pseudomonadati</taxon>
        <taxon>Pseudomonadota</taxon>
        <taxon>Gammaproteobacteria</taxon>
        <taxon>Thiotrichales</taxon>
        <taxon>Thiotrichaceae</taxon>
        <taxon>Leucothrix</taxon>
    </lineage>
</organism>
<sequence length="218" mass="25350">MKFKKLSITIIIALIGLFTYEAVMVYKARSVTKNRFFKYIKPDFNPIHLVDIPEKRLQALLKVQDPNFYHHNGLDFKTPGAGLTTITQAIVKFVYFDHFRSGFMKIEQSLIAWLVVNPMISKNDQLTVFINNAYLGTLNNKPVIGFEMASKRYFGKTFKQLSDEEYLSLVAMLIAPDGYSIKKYPEKNRTRVKRIKRLLSGEYKPYGLQDLYYSFSDK</sequence>
<reference evidence="5" key="1">
    <citation type="journal article" date="2020" name="mSystems">
        <title>Genome- and Community-Level Interaction Insights into Carbon Utilization and Element Cycling Functions of Hydrothermarchaeota in Hydrothermal Sediment.</title>
        <authorList>
            <person name="Zhou Z."/>
            <person name="Liu Y."/>
            <person name="Xu W."/>
            <person name="Pan J."/>
            <person name="Luo Z.H."/>
            <person name="Li M."/>
        </authorList>
    </citation>
    <scope>NUCLEOTIDE SEQUENCE [LARGE SCALE GENOMIC DNA]</scope>
    <source>
        <strain evidence="5">HyVt-493</strain>
    </source>
</reference>
<keyword evidence="3" id="KW-0812">Transmembrane</keyword>
<name>A0A7V2T1Y2_LEUMU</name>
<dbReference type="PANTHER" id="PTHR32282">
    <property type="entry name" value="BINDING PROTEIN TRANSPEPTIDASE, PUTATIVE-RELATED"/>
    <property type="match status" value="1"/>
</dbReference>
<dbReference type="PANTHER" id="PTHR32282:SF33">
    <property type="entry name" value="PEPTIDOGLYCAN GLYCOSYLTRANSFERASE"/>
    <property type="match status" value="1"/>
</dbReference>
<evidence type="ECO:0000256" key="3">
    <source>
        <dbReference type="SAM" id="Phobius"/>
    </source>
</evidence>
<evidence type="ECO:0000259" key="4">
    <source>
        <dbReference type="Pfam" id="PF00912"/>
    </source>
</evidence>
<feature type="transmembrane region" description="Helical" evidence="3">
    <location>
        <begin position="6"/>
        <end position="26"/>
    </location>
</feature>
<gene>
    <name evidence="5" type="ORF">ENJ51_12545</name>
</gene>
<accession>A0A7V2T1Y2</accession>
<dbReference type="InterPro" id="IPR050396">
    <property type="entry name" value="Glycosyltr_51/Transpeptidase"/>
</dbReference>
<evidence type="ECO:0000256" key="1">
    <source>
        <dbReference type="ARBA" id="ARBA00004752"/>
    </source>
</evidence>
<keyword evidence="3" id="KW-0472">Membrane</keyword>
<proteinExistence type="predicted"/>
<dbReference type="InterPro" id="IPR001264">
    <property type="entry name" value="Glyco_trans_51"/>
</dbReference>
<dbReference type="EMBL" id="DRMS01000475">
    <property type="protein sequence ID" value="HFC93629.1"/>
    <property type="molecule type" value="Genomic_DNA"/>
</dbReference>
<dbReference type="Proteomes" id="UP000885750">
    <property type="component" value="Unassembled WGS sequence"/>
</dbReference>
<dbReference type="Gene3D" id="1.10.3810.10">
    <property type="entry name" value="Biosynthetic peptidoglycan transglycosylase-like"/>
    <property type="match status" value="1"/>
</dbReference>
<dbReference type="GO" id="GO:0008955">
    <property type="term" value="F:peptidoglycan glycosyltransferase activity"/>
    <property type="evidence" value="ECO:0007669"/>
    <property type="project" value="TreeGrafter"/>
</dbReference>
<comment type="caution">
    <text evidence="5">The sequence shown here is derived from an EMBL/GenBank/DDBJ whole genome shotgun (WGS) entry which is preliminary data.</text>
</comment>
<feature type="domain" description="Glycosyl transferase family 51" evidence="4">
    <location>
        <begin position="45"/>
        <end position="196"/>
    </location>
</feature>
<dbReference type="InterPro" id="IPR023346">
    <property type="entry name" value="Lysozyme-like_dom_sf"/>
</dbReference>